<evidence type="ECO:0000313" key="1">
    <source>
        <dbReference type="EMBL" id="AEW09250.1"/>
    </source>
</evidence>
<accession>H9MDQ3</accession>
<name>H9MDQ3_PINLA</name>
<gene>
    <name evidence="1" type="ORF">UMN_1142_01</name>
</gene>
<protein>
    <submittedName>
        <fullName evidence="1">Uncharacterized protein</fullName>
    </submittedName>
</protein>
<proteinExistence type="predicted"/>
<reference evidence="1" key="1">
    <citation type="submission" date="2011-12" db="EMBL/GenBank/DDBJ databases">
        <title>Nucleotide Diversity and Divergence in the Loblolly Pine Gene Space.</title>
        <authorList>
            <person name="Neale D.B."/>
            <person name="Wegrzyn J.L."/>
            <person name="Lee J.M."/>
            <person name="Eckert A.J."/>
            <person name="Liechty J.D."/>
            <person name="Stevens K.A."/>
            <person name="Langley C.H."/>
        </authorList>
    </citation>
    <scope>NUCLEOTIDE SEQUENCE</scope>
    <source>
        <strain evidence="1">11429</strain>
        <tissue evidence="1">Megagametophyte</tissue>
    </source>
</reference>
<dbReference type="EMBL" id="JQ264419">
    <property type="protein sequence ID" value="AEW09250.1"/>
    <property type="molecule type" value="Genomic_DNA"/>
</dbReference>
<organism evidence="1">
    <name type="scientific">Pinus lambertiana</name>
    <name type="common">Sugar pine</name>
    <dbReference type="NCBI Taxonomy" id="3343"/>
    <lineage>
        <taxon>Eukaryota</taxon>
        <taxon>Viridiplantae</taxon>
        <taxon>Streptophyta</taxon>
        <taxon>Embryophyta</taxon>
        <taxon>Tracheophyta</taxon>
        <taxon>Spermatophyta</taxon>
        <taxon>Pinopsida</taxon>
        <taxon>Pinidae</taxon>
        <taxon>Conifers I</taxon>
        <taxon>Pinales</taxon>
        <taxon>Pinaceae</taxon>
        <taxon>Pinus</taxon>
        <taxon>Pinus subgen. Strobus</taxon>
    </lineage>
</organism>
<sequence>LGGLSRYGQETFTPKYSGIGGVSLTLGLQHCDDLSLSGTQQSYNSTQGLGSGRRHDLASDSDDYCHIHDTSAVRGASNYDNMSMQNGKRFATHMLHDFVA</sequence>
<dbReference type="AlphaFoldDB" id="H9MDQ3"/>
<feature type="non-terminal residue" evidence="1">
    <location>
        <position position="1"/>
    </location>
</feature>